<evidence type="ECO:0000313" key="2">
    <source>
        <dbReference type="Proteomes" id="UP000516437"/>
    </source>
</evidence>
<dbReference type="EMBL" id="RXIC02000026">
    <property type="protein sequence ID" value="KAB1203434.1"/>
    <property type="molecule type" value="Genomic_DNA"/>
</dbReference>
<dbReference type="AlphaFoldDB" id="A0A6A1USG8"/>
<protein>
    <submittedName>
        <fullName evidence="1">Uncharacterized protein</fullName>
    </submittedName>
</protein>
<keyword evidence="2" id="KW-1185">Reference proteome</keyword>
<dbReference type="OrthoDB" id="60033at2759"/>
<reference evidence="1 2" key="1">
    <citation type="journal article" date="2019" name="Plant Biotechnol. J.">
        <title>The red bayberry genome and genetic basis of sex determination.</title>
        <authorList>
            <person name="Jia H.M."/>
            <person name="Jia H.J."/>
            <person name="Cai Q.L."/>
            <person name="Wang Y."/>
            <person name="Zhao H.B."/>
            <person name="Yang W.F."/>
            <person name="Wang G.Y."/>
            <person name="Li Y.H."/>
            <person name="Zhan D.L."/>
            <person name="Shen Y.T."/>
            <person name="Niu Q.F."/>
            <person name="Chang L."/>
            <person name="Qiu J."/>
            <person name="Zhao L."/>
            <person name="Xie H.B."/>
            <person name="Fu W.Y."/>
            <person name="Jin J."/>
            <person name="Li X.W."/>
            <person name="Jiao Y."/>
            <person name="Zhou C.C."/>
            <person name="Tu T."/>
            <person name="Chai C.Y."/>
            <person name="Gao J.L."/>
            <person name="Fan L.J."/>
            <person name="van de Weg E."/>
            <person name="Wang J.Y."/>
            <person name="Gao Z.S."/>
        </authorList>
    </citation>
    <scope>NUCLEOTIDE SEQUENCE [LARGE SCALE GENOMIC DNA]</scope>
    <source>
        <tissue evidence="1">Leaves</tissue>
    </source>
</reference>
<name>A0A6A1USG8_9ROSI</name>
<organism evidence="1 2">
    <name type="scientific">Morella rubra</name>
    <name type="common">Chinese bayberry</name>
    <dbReference type="NCBI Taxonomy" id="262757"/>
    <lineage>
        <taxon>Eukaryota</taxon>
        <taxon>Viridiplantae</taxon>
        <taxon>Streptophyta</taxon>
        <taxon>Embryophyta</taxon>
        <taxon>Tracheophyta</taxon>
        <taxon>Spermatophyta</taxon>
        <taxon>Magnoliopsida</taxon>
        <taxon>eudicotyledons</taxon>
        <taxon>Gunneridae</taxon>
        <taxon>Pentapetalae</taxon>
        <taxon>rosids</taxon>
        <taxon>fabids</taxon>
        <taxon>Fagales</taxon>
        <taxon>Myricaceae</taxon>
        <taxon>Morella</taxon>
    </lineage>
</organism>
<gene>
    <name evidence="1" type="ORF">CJ030_MR8G026764</name>
</gene>
<comment type="caution">
    <text evidence="1">The sequence shown here is derived from an EMBL/GenBank/DDBJ whole genome shotgun (WGS) entry which is preliminary data.</text>
</comment>
<sequence>MQECGNPDSKMLLSGKKILVSEVGASVELSENGQEVLELVGKGLSAQRECGALKTLPYDAFKLVLAALKGLIQSKGGEGSETCVY</sequence>
<proteinExistence type="predicted"/>
<evidence type="ECO:0000313" key="1">
    <source>
        <dbReference type="EMBL" id="KAB1203434.1"/>
    </source>
</evidence>
<dbReference type="Proteomes" id="UP000516437">
    <property type="component" value="Chromosome 8"/>
</dbReference>
<accession>A0A6A1USG8</accession>